<keyword evidence="2" id="KW-0865">Zymogen</keyword>
<dbReference type="CDD" id="cd09272">
    <property type="entry name" value="RNase_HI_RT_Ty1"/>
    <property type="match status" value="1"/>
</dbReference>
<feature type="compositionally biased region" description="Basic and acidic residues" evidence="4">
    <location>
        <begin position="238"/>
        <end position="248"/>
    </location>
</feature>
<dbReference type="InterPro" id="IPR025660">
    <property type="entry name" value="Pept_his_AS"/>
</dbReference>
<name>A0A1Q9C6W2_SYMMI</name>
<feature type="domain" description="Integrase catalytic" evidence="6">
    <location>
        <begin position="1"/>
        <end position="141"/>
    </location>
</feature>
<dbReference type="InterPro" id="IPR013201">
    <property type="entry name" value="Prot_inhib_I29"/>
</dbReference>
<comment type="similarity">
    <text evidence="1">Belongs to the peptidase C1 family.</text>
</comment>
<evidence type="ECO:0000259" key="6">
    <source>
        <dbReference type="PROSITE" id="PS50994"/>
    </source>
</evidence>
<comment type="caution">
    <text evidence="7">The sequence shown here is derived from an EMBL/GenBank/DDBJ whole genome shotgun (WGS) entry which is preliminary data.</text>
</comment>
<dbReference type="InterPro" id="IPR013128">
    <property type="entry name" value="Peptidase_C1A"/>
</dbReference>
<keyword evidence="5" id="KW-0812">Transmembrane</keyword>
<dbReference type="PROSITE" id="PS00640">
    <property type="entry name" value="THIOL_PROTEASE_ASN"/>
    <property type="match status" value="1"/>
</dbReference>
<dbReference type="InterPro" id="IPR000169">
    <property type="entry name" value="Pept_cys_AS"/>
</dbReference>
<dbReference type="InterPro" id="IPR000668">
    <property type="entry name" value="Peptidase_C1A_C"/>
</dbReference>
<dbReference type="Proteomes" id="UP000186817">
    <property type="component" value="Unassembled WGS sequence"/>
</dbReference>
<dbReference type="Gene3D" id="3.90.70.10">
    <property type="entry name" value="Cysteine proteinases"/>
    <property type="match status" value="1"/>
</dbReference>
<dbReference type="SUPFAM" id="SSF55781">
    <property type="entry name" value="GAF domain-like"/>
    <property type="match status" value="1"/>
</dbReference>
<evidence type="ECO:0000256" key="3">
    <source>
        <dbReference type="ARBA" id="ARBA00023157"/>
    </source>
</evidence>
<feature type="region of interest" description="Disordered" evidence="4">
    <location>
        <begin position="228"/>
        <end position="326"/>
    </location>
</feature>
<dbReference type="InterPro" id="IPR039417">
    <property type="entry name" value="Peptidase_C1A_papain-like"/>
</dbReference>
<dbReference type="Pfam" id="PF00112">
    <property type="entry name" value="Peptidase_C1"/>
    <property type="match status" value="1"/>
</dbReference>
<dbReference type="Pfam" id="PF08246">
    <property type="entry name" value="Inhibitor_I29"/>
    <property type="match status" value="1"/>
</dbReference>
<dbReference type="CDD" id="cd02248">
    <property type="entry name" value="Peptidase_C1A"/>
    <property type="match status" value="1"/>
</dbReference>
<dbReference type="PROSITE" id="PS00139">
    <property type="entry name" value="THIOL_PROTEASE_CYS"/>
    <property type="match status" value="1"/>
</dbReference>
<feature type="transmembrane region" description="Helical" evidence="5">
    <location>
        <begin position="1136"/>
        <end position="1156"/>
    </location>
</feature>
<dbReference type="GO" id="GO:0008234">
    <property type="term" value="F:cysteine-type peptidase activity"/>
    <property type="evidence" value="ECO:0007669"/>
    <property type="project" value="InterPro"/>
</dbReference>
<dbReference type="GO" id="GO:0006508">
    <property type="term" value="P:proteolysis"/>
    <property type="evidence" value="ECO:0007669"/>
    <property type="project" value="InterPro"/>
</dbReference>
<dbReference type="Pfam" id="PF10507">
    <property type="entry name" value="TMEM65"/>
    <property type="match status" value="1"/>
</dbReference>
<dbReference type="PANTHER" id="PTHR12411">
    <property type="entry name" value="CYSTEINE PROTEASE FAMILY C1-RELATED"/>
    <property type="match status" value="1"/>
</dbReference>
<accession>A0A1Q9C6W2</accession>
<feature type="transmembrane region" description="Helical" evidence="5">
    <location>
        <begin position="1335"/>
        <end position="1353"/>
    </location>
</feature>
<evidence type="ECO:0000313" key="8">
    <source>
        <dbReference type="Proteomes" id="UP000186817"/>
    </source>
</evidence>
<dbReference type="InterPro" id="IPR001584">
    <property type="entry name" value="Integrase_cat-core"/>
</dbReference>
<feature type="compositionally biased region" description="Basic and acidic residues" evidence="4">
    <location>
        <begin position="280"/>
        <end position="289"/>
    </location>
</feature>
<dbReference type="PRINTS" id="PR00705">
    <property type="entry name" value="PAPAIN"/>
</dbReference>
<dbReference type="GO" id="GO:0015074">
    <property type="term" value="P:DNA integration"/>
    <property type="evidence" value="ECO:0007669"/>
    <property type="project" value="InterPro"/>
</dbReference>
<dbReference type="EMBL" id="LSRX01001585">
    <property type="protein sequence ID" value="OLP78625.1"/>
    <property type="molecule type" value="Genomic_DNA"/>
</dbReference>
<feature type="region of interest" description="Disordered" evidence="4">
    <location>
        <begin position="1680"/>
        <end position="1701"/>
    </location>
</feature>
<dbReference type="OrthoDB" id="422745at2759"/>
<gene>
    <name evidence="7" type="primary">CEP1</name>
    <name evidence="7" type="ORF">AK812_SmicGene41179</name>
</gene>
<dbReference type="Pfam" id="PF07727">
    <property type="entry name" value="RVT_2"/>
    <property type="match status" value="1"/>
</dbReference>
<protein>
    <submittedName>
        <fullName evidence="7">KDEL-tailed cysteine endopeptidase CEP1</fullName>
    </submittedName>
</protein>
<reference evidence="7 8" key="1">
    <citation type="submission" date="2016-02" db="EMBL/GenBank/DDBJ databases">
        <title>Genome analysis of coral dinoflagellate symbionts highlights evolutionary adaptations to a symbiotic lifestyle.</title>
        <authorList>
            <person name="Aranda M."/>
            <person name="Li Y."/>
            <person name="Liew Y.J."/>
            <person name="Baumgarten S."/>
            <person name="Simakov O."/>
            <person name="Wilson M."/>
            <person name="Piel J."/>
            <person name="Ashoor H."/>
            <person name="Bougouffa S."/>
            <person name="Bajic V.B."/>
            <person name="Ryu T."/>
            <person name="Ravasi T."/>
            <person name="Bayer T."/>
            <person name="Micklem G."/>
            <person name="Kim H."/>
            <person name="Bhak J."/>
            <person name="Lajeunesse T.C."/>
            <person name="Voolstra C.R."/>
        </authorList>
    </citation>
    <scope>NUCLEOTIDE SEQUENCE [LARGE SCALE GENOMIC DNA]</scope>
    <source>
        <strain evidence="7 8">CCMP2467</strain>
    </source>
</reference>
<evidence type="ECO:0000256" key="1">
    <source>
        <dbReference type="ARBA" id="ARBA00008455"/>
    </source>
</evidence>
<organism evidence="7 8">
    <name type="scientific">Symbiodinium microadriaticum</name>
    <name type="common">Dinoflagellate</name>
    <name type="synonym">Zooxanthella microadriatica</name>
    <dbReference type="NCBI Taxonomy" id="2951"/>
    <lineage>
        <taxon>Eukaryota</taxon>
        <taxon>Sar</taxon>
        <taxon>Alveolata</taxon>
        <taxon>Dinophyceae</taxon>
        <taxon>Suessiales</taxon>
        <taxon>Symbiodiniaceae</taxon>
        <taxon>Symbiodinium</taxon>
    </lineage>
</organism>
<keyword evidence="3" id="KW-1015">Disulfide bond</keyword>
<dbReference type="InterPro" id="IPR038765">
    <property type="entry name" value="Papain-like_cys_pep_sf"/>
</dbReference>
<keyword evidence="5" id="KW-0472">Membrane</keyword>
<dbReference type="PROSITE" id="PS50994">
    <property type="entry name" value="INTEGRASE"/>
    <property type="match status" value="1"/>
</dbReference>
<feature type="transmembrane region" description="Helical" evidence="5">
    <location>
        <begin position="1046"/>
        <end position="1068"/>
    </location>
</feature>
<dbReference type="PROSITE" id="PS00639">
    <property type="entry name" value="THIOL_PROTEASE_HIS"/>
    <property type="match status" value="1"/>
</dbReference>
<keyword evidence="5" id="KW-1133">Transmembrane helix</keyword>
<keyword evidence="8" id="KW-1185">Reference proteome</keyword>
<evidence type="ECO:0000313" key="7">
    <source>
        <dbReference type="EMBL" id="OLP78625.1"/>
    </source>
</evidence>
<dbReference type="SMART" id="SM00645">
    <property type="entry name" value="Pept_C1"/>
    <property type="match status" value="1"/>
</dbReference>
<evidence type="ECO:0000256" key="5">
    <source>
        <dbReference type="SAM" id="Phobius"/>
    </source>
</evidence>
<dbReference type="Gene3D" id="3.30.450.40">
    <property type="match status" value="1"/>
</dbReference>
<dbReference type="SUPFAM" id="SSF54001">
    <property type="entry name" value="Cysteine proteinases"/>
    <property type="match status" value="1"/>
</dbReference>
<feature type="transmembrane region" description="Helical" evidence="5">
    <location>
        <begin position="1365"/>
        <end position="1388"/>
    </location>
</feature>
<feature type="transmembrane region" description="Helical" evidence="5">
    <location>
        <begin position="1310"/>
        <end position="1329"/>
    </location>
</feature>
<evidence type="ECO:0000256" key="2">
    <source>
        <dbReference type="ARBA" id="ARBA00023145"/>
    </source>
</evidence>
<dbReference type="SMART" id="SM00848">
    <property type="entry name" value="Inhibitor_I29"/>
    <property type="match status" value="1"/>
</dbReference>
<proteinExistence type="inferred from homology"/>
<dbReference type="InterPro" id="IPR025661">
    <property type="entry name" value="Pept_asp_AS"/>
</dbReference>
<dbReference type="InterPro" id="IPR019537">
    <property type="entry name" value="TMEM65"/>
</dbReference>
<dbReference type="InterPro" id="IPR013103">
    <property type="entry name" value="RVT_2"/>
</dbReference>
<dbReference type="InterPro" id="IPR029016">
    <property type="entry name" value="GAF-like_dom_sf"/>
</dbReference>
<sequence>MICAFRVEKSEAFNITQTVLAFKELGGTGRSVEFLSDCDDYLIKLVREASKRENFGSKGVNFRPAPVGRPQYKGRIERMVRTFKEGVNVNWVQLEKALEAKISYEAPLMSHMVRYVSRCQNIHNKMSDSGMSPLDRLREKCESPVPVTWPFGVIGFAKPCHPQRLPYRGKRLVSSVYLGPCASVGSGCVCLPLEGDYENPRQVDEFSVFRPAVPFAWSRAGIEPLAIPRPVRTASDGPRGDDAVESKKGLLKRRRENPEPVSVAEGTQDVELTDIEDLATEDKPRNLHEDFDDPMYSPSLPPEDNPSLDLPPLELSQTGSADSEKPDFMEVDGSLSVENFALKFGSLLSEPNDDDTVLKYWWDEQLHAFLSRQDTWQLHDTLGATTAHDGRSFEIMFGGKKLEVLVPVCAWDEITGLRLDRGQLESGLRTEMQALEKLGVGLSLSEVEAVKLAKECGISILSSRWVMTQKTDDICRCRLVVKDFKTKGESALYEGWYSPTSSVEALRIAVAIASQRGYCLGTLDISTAFMFASLDEGDTVLVRLPTNVLHQKQRVVTSLKKAMNGLRKAPLLWFKEVKDCLYAGGFSDTFESTVFRRSETTGDITLVVLYVDDVLIVASCEGVVLGIFELFERRYRVKRTGLLRHDEIGTIKFLGRVVYREHRGGKLRLGLCTNYAESLFAEWPEKLKMSDNLPNLEKLYRETELKGQAELTEDAKSRFRRTLGQLAWMSITRSDLAFPVSFLSRFQSSPNPAAESCLRAVLRWMKSRMTVVQEFPAGESSPEVLQAGCHKVLAYVDSSWSDPSVSGCLVMWFGCLIRSFSRKQEVPALSSPESELMGLVEALKESMSVAILAESVLYGIPMASSGQPANEFSSFAIELYTDNRSAQSIAQMVGLLRRVRHLQLRASFLQYCVQHGLAVVFWIAGVVHGADGLTKTPTKDMLVNLFQTAGFVLVEALQLSDTAYEGPAAVECTDRSVYCEVAQAQRIPDSLEHCSSQLPLVGKKAGMKMTSMLQQDHALSFSNLRSKESTCKKCAERPTPLQMRRLFVISAVPFVAFGIVDQSVLLYAGDAIDNTLGVALGLPTLAAAAMGQVMSDTCGVAFGGTIEAAALKLGLPLPGLTEAQQRLGSVKRVSTFGGVCGVILGCFIGMGNLLLIDLKAAERAKKEKELAKIMKTIMEEGREVLHCDRATLWAVEEEVGELWSTFADGIQGTMRIPKSESSLAGWEDQFDAAEEERLQSLQNSEGRLCFRSYDKASALATVAVPTSYKAEEGMAARTDPFLTDVEVPDYKATASHAEAARREHMVSQEVAVLIFVPWSCYVFMVLAFALPPSGFLWSLLAGVSWLASLLVARQAYERHLRGASPVYKLLALMVLLSCVAGPLVGAHIEQRKMASYWMHKTGATYRDVVPTKPSDAYQDASILDFAASARLDLQRTLGIRSPGSGMTYCIAPVIDTSSSTKQVNYFAADVNCCEPRRSFLCGDTAKADARTGVVLPAKSSQHAADRWQHFFKAAQQAAEVYGWDLPDRPIFVRWFEDAEGVQSELLHQGLVEAFVQCFAGLCAAVIVAMWLHWSLSYYVQDKRADRSKMKSCHVHLKELFGEGERPKGHEGKAGRAAEVEQGEARLLPECREESQGCAGHEAEDTVTLSSKELERVLGVPLKRRRKSRLASHLGCQLGASGPWALRTTENPRRGAKSLTPRTARNLAMDMRIPEQHLEPMLEGVLELRVRHGPLHPARPQPEQQSLKSPSTWHDMGLHAGSHLVHLAALLSVLMQTVQAIGESPLRRSLSAAASPVLSMEQFAVCDSGTLLLKHRPQNWAMGGISSVGCNWPPTSSDEVFRDDTMIEVTEAGQRMAAASLQWKGNRTKQEVISPEVAEPVETASGLSRMVRLGEPIRELRGFEPNLQFFGQAPGPHHGSGSRALDADLTVSHSPRVGLGLFLRGPRVGSRLTKILRRMKLVLAAVLGAASASKLRLGTERTAEIEGVSLETAYAAFLERHGVQRLGDTVSRSERMAAFARSHAKVTEHNRKSDRTWTAGLNRFSDQTHEEFGRVLGYRRMGTWWNSTTATSFIQTDSVQYAESLDWASQTQSGKYFIDQGACGSCWAVAATGALEMRAEIAHKKAPSMLSYKELVDCVENPQHCGGDGGCGGATGELAFQYISQHGLSASESYTGDREATERCKTGSRSAVIKANSFVKLPVNKLNPLMMAIQHGPVVVSVDGGPWGSYESGVFNGCRRDATVNHAVLLVGYGHDATVNMDYWLVRNSWGEWWGENGFIRVLRHSSDEGDAGYCGTDYDPKQGVGCDGASVAQPRRLLRHGASWRRWRTLLEEELLPGAVVLPMATTWQRRHCMRASKPFAMLCPGRFVSRTKTRQRLLFCGRGVATAGAARPAEERQVPAEKQAVVVAFLTRIAEIRRGALRRVQELGAILAKASPSWQELLAGSEALGGPDGLLVEELKALGVPATTAGEANLSAPVLEHEARVFLREKKSQRYLSIISSSTDACIMMTELPVSLFVCYFLGKGLSEACGSFSTEVSEETDVSSFSSQLSKSRLAELEGETLEFGLAHEGVPSCGRFLGSRRRWTEVELCCSSRSFGKRERWSRGSGASLQHQSSGLWLCVDPCSPNKVSLSSQEHSAWEVWPLFCPWSFQIPCLACHLMLGGTEAKARQRLKRAEGRKTCGCS</sequence>
<evidence type="ECO:0000256" key="4">
    <source>
        <dbReference type="SAM" id="MobiDB-lite"/>
    </source>
</evidence>